<proteinExistence type="predicted"/>
<gene>
    <name evidence="3" type="ORF">SAMN05428998_115143</name>
</gene>
<reference evidence="3 4" key="1">
    <citation type="submission" date="2017-04" db="EMBL/GenBank/DDBJ databases">
        <authorList>
            <person name="Afonso C.L."/>
            <person name="Miller P.J."/>
            <person name="Scott M.A."/>
            <person name="Spackman E."/>
            <person name="Goraichik I."/>
            <person name="Dimitrov K.M."/>
            <person name="Suarez D.L."/>
            <person name="Swayne D.E."/>
        </authorList>
    </citation>
    <scope>NUCLEOTIDE SEQUENCE [LARGE SCALE GENOMIC DNA]</scope>
    <source>
        <strain evidence="3 4">USBA 355</strain>
    </source>
</reference>
<feature type="compositionally biased region" description="Low complexity" evidence="1">
    <location>
        <begin position="413"/>
        <end position="426"/>
    </location>
</feature>
<dbReference type="AlphaFoldDB" id="A0A1Y6C4C2"/>
<dbReference type="InterPro" id="IPR025605">
    <property type="entry name" value="OST-HTH/LOTUS_dom"/>
</dbReference>
<dbReference type="InterPro" id="IPR021139">
    <property type="entry name" value="NYN"/>
</dbReference>
<feature type="region of interest" description="Disordered" evidence="1">
    <location>
        <begin position="413"/>
        <end position="465"/>
    </location>
</feature>
<dbReference type="Gene3D" id="3.40.50.1010">
    <property type="entry name" value="5'-nuclease"/>
    <property type="match status" value="1"/>
</dbReference>
<accession>A0A1Y6C4C2</accession>
<dbReference type="Pfam" id="PF01936">
    <property type="entry name" value="NYN"/>
    <property type="match status" value="1"/>
</dbReference>
<organism evidence="3 4">
    <name type="scientific">Tistlia consotensis USBA 355</name>
    <dbReference type="NCBI Taxonomy" id="560819"/>
    <lineage>
        <taxon>Bacteria</taxon>
        <taxon>Pseudomonadati</taxon>
        <taxon>Pseudomonadota</taxon>
        <taxon>Alphaproteobacteria</taxon>
        <taxon>Rhodospirillales</taxon>
        <taxon>Rhodovibrionaceae</taxon>
        <taxon>Tistlia</taxon>
    </lineage>
</organism>
<name>A0A1Y6C4C2_9PROT</name>
<dbReference type="EMBL" id="FWZX01000015">
    <property type="protein sequence ID" value="SMF44628.1"/>
    <property type="molecule type" value="Genomic_DNA"/>
</dbReference>
<feature type="compositionally biased region" description="Gly residues" evidence="1">
    <location>
        <begin position="440"/>
        <end position="452"/>
    </location>
</feature>
<keyword evidence="4" id="KW-1185">Reference proteome</keyword>
<evidence type="ECO:0000313" key="4">
    <source>
        <dbReference type="Proteomes" id="UP000192917"/>
    </source>
</evidence>
<evidence type="ECO:0000256" key="1">
    <source>
        <dbReference type="SAM" id="MobiDB-lite"/>
    </source>
</evidence>
<sequence>MPAPDYLRAALFVDFDNVYSSLRERDGQAAESFAQFPLAWLNWFEAGRHGAGEPAGPEAAPAAPPRRVLLRRCYLNPAAFWRQRAGFVQAGFHVVDCPSLTYGGKNSADIQMALDIVEALAHETRFDEFLLLSGDADFAPVLLRLRAHDRRTTILASEQVAPALRASADVVVPLERFVVEALGLERGQGEPPSQEELLAFLRETVTKAPKPVLLSQLGGQALRRFGESPRELRWFGHGSLSRLIEEMLAPTIAVADRYAYAPEQHEAPQRASSPAGVPASQPGSGGRLPPDDPASALIERVCEATGAPALPGETYDALFEAMAATLEEGARAQADVVHATRRRLAEIGLPVAERDIGFVFYGFRLARLDLDALAGDVDALAEAFRENIRHRCRERGVSLSDAEEAALDDWLLGAPEEAGPPESEAGSDAESPPAARLPGSRGGPGEATGQGGEVAATPETKEMPS</sequence>
<feature type="domain" description="HTH OST-type" evidence="2">
    <location>
        <begin position="193"/>
        <end position="268"/>
    </location>
</feature>
<dbReference type="RefSeq" id="WP_159460249.1">
    <property type="nucleotide sequence ID" value="NZ_FWZX01000015.1"/>
</dbReference>
<dbReference type="GO" id="GO:0004540">
    <property type="term" value="F:RNA nuclease activity"/>
    <property type="evidence" value="ECO:0007669"/>
    <property type="project" value="InterPro"/>
</dbReference>
<evidence type="ECO:0000259" key="2">
    <source>
        <dbReference type="PROSITE" id="PS51644"/>
    </source>
</evidence>
<dbReference type="Proteomes" id="UP000192917">
    <property type="component" value="Unassembled WGS sequence"/>
</dbReference>
<dbReference type="STRING" id="560819.SAMN05428998_115143"/>
<feature type="region of interest" description="Disordered" evidence="1">
    <location>
        <begin position="263"/>
        <end position="294"/>
    </location>
</feature>
<protein>
    <submittedName>
        <fullName evidence="3">Uncharacterized conserved protein, LabA/DUF88 family</fullName>
    </submittedName>
</protein>
<dbReference type="PANTHER" id="PTHR35811">
    <property type="entry name" value="SLR1870 PROTEIN"/>
    <property type="match status" value="1"/>
</dbReference>
<dbReference type="PROSITE" id="PS51644">
    <property type="entry name" value="HTH_OST"/>
    <property type="match status" value="1"/>
</dbReference>
<dbReference type="PANTHER" id="PTHR35811:SF1">
    <property type="entry name" value="HTH OST-TYPE DOMAIN-CONTAINING PROTEIN"/>
    <property type="match status" value="1"/>
</dbReference>
<evidence type="ECO:0000313" key="3">
    <source>
        <dbReference type="EMBL" id="SMF44628.1"/>
    </source>
</evidence>